<dbReference type="Proteomes" id="UP000192801">
    <property type="component" value="Unassembled WGS sequence"/>
</dbReference>
<dbReference type="Pfam" id="PF11716">
    <property type="entry name" value="MDMPI_N"/>
    <property type="match status" value="1"/>
</dbReference>
<protein>
    <submittedName>
        <fullName evidence="1">TIGR03084 family protein</fullName>
    </submittedName>
</protein>
<dbReference type="InterPro" id="IPR013917">
    <property type="entry name" value="tRNA_wybutosine-synth"/>
</dbReference>
<dbReference type="InterPro" id="IPR034660">
    <property type="entry name" value="DinB/YfiT-like"/>
</dbReference>
<dbReference type="Gene3D" id="1.20.120.450">
    <property type="entry name" value="dinb family like domain"/>
    <property type="match status" value="1"/>
</dbReference>
<dbReference type="NCBIfam" id="TIGR03084">
    <property type="entry name" value="TIGR03084 family metal-binding protein"/>
    <property type="match status" value="1"/>
</dbReference>
<accession>A0A1X0D3Y7</accession>
<dbReference type="STRING" id="444597.BST26_16260"/>
<dbReference type="OrthoDB" id="113180at2"/>
<dbReference type="Pfam" id="PF08608">
    <property type="entry name" value="Wyosine_form"/>
    <property type="match status" value="1"/>
</dbReference>
<dbReference type="NCBIfam" id="TIGR03083">
    <property type="entry name" value="maleylpyruvate isomerase family mycothiol-dependent enzyme"/>
    <property type="match status" value="1"/>
</dbReference>
<evidence type="ECO:0000313" key="1">
    <source>
        <dbReference type="EMBL" id="ORA67126.1"/>
    </source>
</evidence>
<organism evidence="1 2">
    <name type="scientific">Mycolicibacterium insubricum</name>
    <dbReference type="NCBI Taxonomy" id="444597"/>
    <lineage>
        <taxon>Bacteria</taxon>
        <taxon>Bacillati</taxon>
        <taxon>Actinomycetota</taxon>
        <taxon>Actinomycetes</taxon>
        <taxon>Mycobacteriales</taxon>
        <taxon>Mycobacteriaceae</taxon>
        <taxon>Mycolicibacterium</taxon>
    </lineage>
</organism>
<name>A0A1X0D3Y7_9MYCO</name>
<dbReference type="SUPFAM" id="SSF109854">
    <property type="entry name" value="DinB/YfiT-like putative metalloenzymes"/>
    <property type="match status" value="1"/>
</dbReference>
<gene>
    <name evidence="1" type="ORF">BST26_16260</name>
</gene>
<dbReference type="InterPro" id="IPR017518">
    <property type="entry name" value="CHP03084"/>
</dbReference>
<dbReference type="InterPro" id="IPR017517">
    <property type="entry name" value="Maleyloyr_isom"/>
</dbReference>
<dbReference type="AlphaFoldDB" id="A0A1X0D3Y7"/>
<dbReference type="RefSeq" id="WP_083032386.1">
    <property type="nucleotide sequence ID" value="NZ_AP022618.1"/>
</dbReference>
<proteinExistence type="predicted"/>
<comment type="caution">
    <text evidence="1">The sequence shown here is derived from an EMBL/GenBank/DDBJ whole genome shotgun (WGS) entry which is preliminary data.</text>
</comment>
<dbReference type="InterPro" id="IPR024344">
    <property type="entry name" value="MDMPI_metal-binding"/>
</dbReference>
<keyword evidence="2" id="KW-1185">Reference proteome</keyword>
<dbReference type="EMBL" id="MVHS01000045">
    <property type="protein sequence ID" value="ORA67126.1"/>
    <property type="molecule type" value="Genomic_DNA"/>
</dbReference>
<evidence type="ECO:0000313" key="2">
    <source>
        <dbReference type="Proteomes" id="UP000192801"/>
    </source>
</evidence>
<sequence>MSLDYPRLLADLQAESDELTRRLQGLDGNRWALETPARGWSIQDQVSHLAFFDDAAVLALTRPDEFGTQAAALIAGGMDFPDRLAEQYRSLAPMASLQWFREARRTLLATLGTDDPKRRIPWFGPDMSVASCATARLMETWAHGHDIYDTVHTPHPASPGLRSIAHLGVATFAFSHIHHGLDVPTEPVRIELRAPSGAQWEWGPSDADDTVSGDAEDFVLVVTQRRHWTETGLAVRGPVATGWLDIAQAYAGAASRRSPGAVQR</sequence>
<reference evidence="1 2" key="1">
    <citation type="submission" date="2016-12" db="EMBL/GenBank/DDBJ databases">
        <title>The new phylogeny of genus Mycobacterium.</title>
        <authorList>
            <person name="Tortoli E."/>
            <person name="Trovato A."/>
            <person name="Cirillo D.M."/>
        </authorList>
    </citation>
    <scope>NUCLEOTIDE SEQUENCE [LARGE SCALE GENOMIC DNA]</scope>
    <source>
        <strain evidence="1 2">DSM 45130</strain>
    </source>
</reference>
<dbReference type="GO" id="GO:0046872">
    <property type="term" value="F:metal ion binding"/>
    <property type="evidence" value="ECO:0007669"/>
    <property type="project" value="InterPro"/>
</dbReference>